<dbReference type="InterPro" id="IPR000524">
    <property type="entry name" value="Tscrpt_reg_HTH_GntR"/>
</dbReference>
<keyword evidence="2" id="KW-0238">DNA-binding</keyword>
<comment type="caution">
    <text evidence="5">The sequence shown here is derived from an EMBL/GenBank/DDBJ whole genome shotgun (WGS) entry which is preliminary data.</text>
</comment>
<evidence type="ECO:0000256" key="2">
    <source>
        <dbReference type="ARBA" id="ARBA00023125"/>
    </source>
</evidence>
<dbReference type="SMART" id="SM00345">
    <property type="entry name" value="HTH_GNTR"/>
    <property type="match status" value="1"/>
</dbReference>
<dbReference type="PROSITE" id="PS50949">
    <property type="entry name" value="HTH_GNTR"/>
    <property type="match status" value="1"/>
</dbReference>
<dbReference type="Proteomes" id="UP000730482">
    <property type="component" value="Unassembled WGS sequence"/>
</dbReference>
<dbReference type="PRINTS" id="PR00035">
    <property type="entry name" value="HTHGNTR"/>
</dbReference>
<dbReference type="InterPro" id="IPR011663">
    <property type="entry name" value="UTRA"/>
</dbReference>
<dbReference type="SMART" id="SM00866">
    <property type="entry name" value="UTRA"/>
    <property type="match status" value="1"/>
</dbReference>
<dbReference type="Gene3D" id="1.10.10.10">
    <property type="entry name" value="Winged helix-like DNA-binding domain superfamily/Winged helix DNA-binding domain"/>
    <property type="match status" value="1"/>
</dbReference>
<dbReference type="PANTHER" id="PTHR44846:SF17">
    <property type="entry name" value="GNTR-FAMILY TRANSCRIPTIONAL REGULATOR"/>
    <property type="match status" value="1"/>
</dbReference>
<dbReference type="InterPro" id="IPR036388">
    <property type="entry name" value="WH-like_DNA-bd_sf"/>
</dbReference>
<keyword evidence="1" id="KW-0805">Transcription regulation</keyword>
<feature type="domain" description="HTH gntR-type" evidence="4">
    <location>
        <begin position="5"/>
        <end position="73"/>
    </location>
</feature>
<reference evidence="5 6" key="1">
    <citation type="submission" date="2020-02" db="EMBL/GenBank/DDBJ databases">
        <title>Acidophilic actinobacteria isolated from forest soil.</title>
        <authorList>
            <person name="Golinska P."/>
        </authorList>
    </citation>
    <scope>NUCLEOTIDE SEQUENCE [LARGE SCALE GENOMIC DNA]</scope>
    <source>
        <strain evidence="5 6">NL8</strain>
    </source>
</reference>
<sequence length="251" mass="27987">MSTVTSRRERIAADLRAAILDGRYGPGDALPSASELCSRYSTSRVTVRRALETLHADGLIDMRQGAVPRVRTEPSVRIAIVAADWRRHRDAGRPGFDATVAEHGIIGRQEILDVQDQVAAPGHIAAELHLDDGDAVVMRLVRMFADEQPVRMARSWFPASWASGTALAERRRIRGSAARLVEELRGPLATSWIDLEGRNASDKERELLKLARGVTVVHTTTTFEDRYGNPVYVQEEISDASRHSWRFRVEL</sequence>
<evidence type="ECO:0000259" key="4">
    <source>
        <dbReference type="PROSITE" id="PS50949"/>
    </source>
</evidence>
<dbReference type="InterPro" id="IPR036390">
    <property type="entry name" value="WH_DNA-bd_sf"/>
</dbReference>
<proteinExistence type="predicted"/>
<dbReference type="InterPro" id="IPR050679">
    <property type="entry name" value="Bact_HTH_transcr_reg"/>
</dbReference>
<keyword evidence="6" id="KW-1185">Reference proteome</keyword>
<dbReference type="Gene3D" id="3.40.1410.10">
    <property type="entry name" value="Chorismate lyase-like"/>
    <property type="match status" value="1"/>
</dbReference>
<dbReference type="RefSeq" id="WP_212009927.1">
    <property type="nucleotide sequence ID" value="NZ_JAAFYZ010000047.1"/>
</dbReference>
<dbReference type="Pfam" id="PF07702">
    <property type="entry name" value="UTRA"/>
    <property type="match status" value="1"/>
</dbReference>
<evidence type="ECO:0000256" key="3">
    <source>
        <dbReference type="ARBA" id="ARBA00023163"/>
    </source>
</evidence>
<evidence type="ECO:0000313" key="5">
    <source>
        <dbReference type="EMBL" id="MBS2548340.1"/>
    </source>
</evidence>
<dbReference type="SUPFAM" id="SSF46785">
    <property type="entry name" value="Winged helix' DNA-binding domain"/>
    <property type="match status" value="1"/>
</dbReference>
<dbReference type="EMBL" id="JAAFYZ010000047">
    <property type="protein sequence ID" value="MBS2548340.1"/>
    <property type="molecule type" value="Genomic_DNA"/>
</dbReference>
<gene>
    <name evidence="5" type="ORF">KGQ19_15855</name>
</gene>
<dbReference type="Pfam" id="PF00392">
    <property type="entry name" value="GntR"/>
    <property type="match status" value="1"/>
</dbReference>
<evidence type="ECO:0000313" key="6">
    <source>
        <dbReference type="Proteomes" id="UP000730482"/>
    </source>
</evidence>
<organism evidence="5 6">
    <name type="scientific">Catenulispora pinistramenti</name>
    <dbReference type="NCBI Taxonomy" id="2705254"/>
    <lineage>
        <taxon>Bacteria</taxon>
        <taxon>Bacillati</taxon>
        <taxon>Actinomycetota</taxon>
        <taxon>Actinomycetes</taxon>
        <taxon>Catenulisporales</taxon>
        <taxon>Catenulisporaceae</taxon>
        <taxon>Catenulispora</taxon>
    </lineage>
</organism>
<accession>A0ABS5KQP8</accession>
<dbReference type="SUPFAM" id="SSF64288">
    <property type="entry name" value="Chorismate lyase-like"/>
    <property type="match status" value="1"/>
</dbReference>
<dbReference type="InterPro" id="IPR028978">
    <property type="entry name" value="Chorismate_lyase_/UTRA_dom_sf"/>
</dbReference>
<keyword evidence="3" id="KW-0804">Transcription</keyword>
<dbReference type="CDD" id="cd07377">
    <property type="entry name" value="WHTH_GntR"/>
    <property type="match status" value="1"/>
</dbReference>
<protein>
    <submittedName>
        <fullName evidence="5">GntR family transcriptional regulator</fullName>
    </submittedName>
</protein>
<dbReference type="PANTHER" id="PTHR44846">
    <property type="entry name" value="MANNOSYL-D-GLYCERATE TRANSPORT/METABOLISM SYSTEM REPRESSOR MNGR-RELATED"/>
    <property type="match status" value="1"/>
</dbReference>
<evidence type="ECO:0000256" key="1">
    <source>
        <dbReference type="ARBA" id="ARBA00023015"/>
    </source>
</evidence>
<name>A0ABS5KQP8_9ACTN</name>